<dbReference type="Pfam" id="PF14559">
    <property type="entry name" value="TPR_19"/>
    <property type="match status" value="1"/>
</dbReference>
<accession>A0AAV1HWH2</accession>
<reference evidence="1 2" key="1">
    <citation type="submission" date="2023-10" db="EMBL/GenBank/DDBJ databases">
        <authorList>
            <person name="Maclean D."/>
            <person name="Macfadyen A."/>
        </authorList>
    </citation>
    <scope>NUCLEOTIDE SEQUENCE [LARGE SCALE GENOMIC DNA]</scope>
</reference>
<dbReference type="PANTHER" id="PTHR14614:SF109">
    <property type="entry name" value="RIBOSOMAL LYSINE N-METHYLTRANSFERASE 5"/>
    <property type="match status" value="1"/>
</dbReference>
<dbReference type="PANTHER" id="PTHR14614">
    <property type="entry name" value="HEPATOCELLULAR CARCINOMA-ASSOCIATED ANTIGEN"/>
    <property type="match status" value="1"/>
</dbReference>
<name>A0AAV1HWH2_9CHLO</name>
<dbReference type="SUPFAM" id="SSF53335">
    <property type="entry name" value="S-adenosyl-L-methionine-dependent methyltransferases"/>
    <property type="match status" value="1"/>
</dbReference>
<organism evidence="1 2">
    <name type="scientific">Coccomyxa viridis</name>
    <dbReference type="NCBI Taxonomy" id="1274662"/>
    <lineage>
        <taxon>Eukaryota</taxon>
        <taxon>Viridiplantae</taxon>
        <taxon>Chlorophyta</taxon>
        <taxon>core chlorophytes</taxon>
        <taxon>Trebouxiophyceae</taxon>
        <taxon>Trebouxiophyceae incertae sedis</taxon>
        <taxon>Coccomyxaceae</taxon>
        <taxon>Coccomyxa</taxon>
    </lineage>
</organism>
<proteinExistence type="predicted"/>
<dbReference type="Proteomes" id="UP001314263">
    <property type="component" value="Unassembled WGS sequence"/>
</dbReference>
<evidence type="ECO:0000313" key="2">
    <source>
        <dbReference type="Proteomes" id="UP001314263"/>
    </source>
</evidence>
<dbReference type="Gene3D" id="1.25.40.10">
    <property type="entry name" value="Tetratricopeptide repeat domain"/>
    <property type="match status" value="1"/>
</dbReference>
<dbReference type="InterPro" id="IPR029063">
    <property type="entry name" value="SAM-dependent_MTases_sf"/>
</dbReference>
<evidence type="ECO:0000313" key="1">
    <source>
        <dbReference type="EMBL" id="CAK0754517.1"/>
    </source>
</evidence>
<gene>
    <name evidence="1" type="ORF">CVIRNUC_002304</name>
</gene>
<dbReference type="Pfam" id="PF10294">
    <property type="entry name" value="Methyltransf_16"/>
    <property type="match status" value="1"/>
</dbReference>
<dbReference type="Gene3D" id="3.40.50.150">
    <property type="entry name" value="Vaccinia Virus protein VP39"/>
    <property type="match status" value="1"/>
</dbReference>
<sequence>MPDDLSVVNETPDKLVDAAFVMAESGDIPSAIRIMEAACRLDDANKEVQEMLAQLYLEGDRPDDAVKAAQKAVDLDDQWPEAALTLARAHLACRALQEALRAFHICMELLAGSGSPLMSKDIEQEMAECEALQQRVWVQRIGGLPLKVYQAIGSRRGPGCVVWESGLALAEYLSQHCGRQWLHGRNCIELGAGTGIVGICAALLGAKVTLTDTASCLPLLKQNVEGHRNGIHCAGGHAELQILDWSETEDWTSNELQGYDVIFGADLVYNRTGVLQLLPAMQRLLKALPDVAVMLGHCSRHADVDDALMSGLKELGLALHRVAASQQDPRVSVYIHSPAGFLKQEVTDQKMCIQTM</sequence>
<dbReference type="InterPro" id="IPR011990">
    <property type="entry name" value="TPR-like_helical_dom_sf"/>
</dbReference>
<dbReference type="SUPFAM" id="SSF48452">
    <property type="entry name" value="TPR-like"/>
    <property type="match status" value="1"/>
</dbReference>
<dbReference type="EMBL" id="CAUYUE010000003">
    <property type="protein sequence ID" value="CAK0754517.1"/>
    <property type="molecule type" value="Genomic_DNA"/>
</dbReference>
<dbReference type="InterPro" id="IPR019410">
    <property type="entry name" value="Methyltransf_16"/>
</dbReference>
<keyword evidence="2" id="KW-1185">Reference proteome</keyword>
<protein>
    <submittedName>
        <fullName evidence="1">Uncharacterized protein</fullName>
    </submittedName>
</protein>
<dbReference type="AlphaFoldDB" id="A0AAV1HWH2"/>
<comment type="caution">
    <text evidence="1">The sequence shown here is derived from an EMBL/GenBank/DDBJ whole genome shotgun (WGS) entry which is preliminary data.</text>
</comment>